<evidence type="ECO:0000313" key="4">
    <source>
        <dbReference type="Proteomes" id="UP001299220"/>
    </source>
</evidence>
<organism evidence="3 4">
    <name type="scientific">Anaeromassilibacillus senegalensis</name>
    <dbReference type="NCBI Taxonomy" id="1673717"/>
    <lineage>
        <taxon>Bacteria</taxon>
        <taxon>Bacillati</taxon>
        <taxon>Bacillota</taxon>
        <taxon>Clostridia</taxon>
        <taxon>Eubacteriales</taxon>
        <taxon>Acutalibacteraceae</taxon>
        <taxon>Anaeromassilibacillus</taxon>
    </lineage>
</organism>
<evidence type="ECO:0000313" key="3">
    <source>
        <dbReference type="EMBL" id="MCF2652449.1"/>
    </source>
</evidence>
<feature type="compositionally biased region" description="Low complexity" evidence="1">
    <location>
        <begin position="38"/>
        <end position="54"/>
    </location>
</feature>
<keyword evidence="4" id="KW-1185">Reference proteome</keyword>
<dbReference type="EMBL" id="JAFBIT010000002">
    <property type="protein sequence ID" value="MCF2652449.1"/>
    <property type="molecule type" value="Genomic_DNA"/>
</dbReference>
<protein>
    <submittedName>
        <fullName evidence="3">Uncharacterized protein</fullName>
    </submittedName>
</protein>
<evidence type="ECO:0000256" key="1">
    <source>
        <dbReference type="SAM" id="MobiDB-lite"/>
    </source>
</evidence>
<feature type="chain" id="PRO_5045918849" evidence="2">
    <location>
        <begin position="25"/>
        <end position="190"/>
    </location>
</feature>
<feature type="signal peptide" evidence="2">
    <location>
        <begin position="1"/>
        <end position="24"/>
    </location>
</feature>
<dbReference type="PROSITE" id="PS51257">
    <property type="entry name" value="PROKAR_LIPOPROTEIN"/>
    <property type="match status" value="1"/>
</dbReference>
<sequence length="190" mass="20258">MKRLFSLFALLLSVLMLFSGCSTISVLLPADPSPSPTAVPTATPTAEPTATPTAEPTPSPTPETTATPEPAENLTGCTWIAYHESVSGEFFVFELNFHKDGTMDYMSGWYRSEIAYYGTGTYSADAKNLEYSLTADGYSPASLSGSVGYTRADNTLTLTLDSGDALTYILKSEPLVFAVKGSAQDIPPEL</sequence>
<name>A0ABS9CMU3_9FIRM</name>
<proteinExistence type="predicted"/>
<dbReference type="RefSeq" id="WP_235323503.1">
    <property type="nucleotide sequence ID" value="NZ_JAFBIT010000002.1"/>
</dbReference>
<evidence type="ECO:0000256" key="2">
    <source>
        <dbReference type="SAM" id="SignalP"/>
    </source>
</evidence>
<gene>
    <name evidence="3" type="ORF">JQM67_07525</name>
</gene>
<comment type="caution">
    <text evidence="3">The sequence shown here is derived from an EMBL/GenBank/DDBJ whole genome shotgun (WGS) entry which is preliminary data.</text>
</comment>
<keyword evidence="2" id="KW-0732">Signal</keyword>
<feature type="region of interest" description="Disordered" evidence="1">
    <location>
        <begin position="33"/>
        <end position="71"/>
    </location>
</feature>
<reference evidence="3 4" key="1">
    <citation type="submission" date="2020-12" db="EMBL/GenBank/DDBJ databases">
        <title>Whole genome sequences of gut porcine anaerobes.</title>
        <authorList>
            <person name="Kubasova T."/>
            <person name="Jahodarova E."/>
            <person name="Rychlik I."/>
        </authorList>
    </citation>
    <scope>NUCLEOTIDE SEQUENCE [LARGE SCALE GENOMIC DNA]</scope>
    <source>
        <strain evidence="3 4">An867</strain>
    </source>
</reference>
<dbReference type="Proteomes" id="UP001299220">
    <property type="component" value="Unassembled WGS sequence"/>
</dbReference>
<feature type="compositionally biased region" description="Low complexity" evidence="1">
    <location>
        <begin position="62"/>
        <end position="71"/>
    </location>
</feature>
<accession>A0ABS9CMU3</accession>